<protein>
    <submittedName>
        <fullName evidence="1">Valine--tRNA ligase</fullName>
    </submittedName>
</protein>
<reference evidence="1" key="2">
    <citation type="submission" date="2014-07" db="EMBL/GenBank/DDBJ databases">
        <authorList>
            <person name="Hull J."/>
        </authorList>
    </citation>
    <scope>NUCLEOTIDE SEQUENCE</scope>
</reference>
<dbReference type="EMBL" id="GBHO01004128">
    <property type="protein sequence ID" value="JAG39476.1"/>
    <property type="molecule type" value="Transcribed_RNA"/>
</dbReference>
<dbReference type="Pfam" id="PF05380">
    <property type="entry name" value="Peptidase_A17"/>
    <property type="match status" value="1"/>
</dbReference>
<dbReference type="InterPro" id="IPR008042">
    <property type="entry name" value="Retrotrans_Pao"/>
</dbReference>
<sequence>LKCGWDDELPKHLTDKFEKWLAEIHWLNHCQIPRWFVSSSQVSAVSVHVFTDGSKEAYSACIFLRTKHTQGVSVQLISAKSRIAPLKKLTIPRMELMGAVIGARLFSEVKKSLRLQ</sequence>
<dbReference type="AlphaFoldDB" id="A0A0A9Z6H0"/>
<gene>
    <name evidence="1" type="primary">valS_7</name>
    <name evidence="1" type="ORF">CM83_105957</name>
</gene>
<dbReference type="GO" id="GO:0016874">
    <property type="term" value="F:ligase activity"/>
    <property type="evidence" value="ECO:0007669"/>
    <property type="project" value="UniProtKB-KW"/>
</dbReference>
<dbReference type="PANTHER" id="PTHR47331:SF5">
    <property type="entry name" value="RIBONUCLEASE H"/>
    <property type="match status" value="1"/>
</dbReference>
<evidence type="ECO:0000313" key="1">
    <source>
        <dbReference type="EMBL" id="JAG39476.1"/>
    </source>
</evidence>
<organism evidence="1">
    <name type="scientific">Lygus hesperus</name>
    <name type="common">Western plant bug</name>
    <dbReference type="NCBI Taxonomy" id="30085"/>
    <lineage>
        <taxon>Eukaryota</taxon>
        <taxon>Metazoa</taxon>
        <taxon>Ecdysozoa</taxon>
        <taxon>Arthropoda</taxon>
        <taxon>Hexapoda</taxon>
        <taxon>Insecta</taxon>
        <taxon>Pterygota</taxon>
        <taxon>Neoptera</taxon>
        <taxon>Paraneoptera</taxon>
        <taxon>Hemiptera</taxon>
        <taxon>Heteroptera</taxon>
        <taxon>Panheteroptera</taxon>
        <taxon>Cimicomorpha</taxon>
        <taxon>Miridae</taxon>
        <taxon>Mirini</taxon>
        <taxon>Lygus</taxon>
    </lineage>
</organism>
<proteinExistence type="predicted"/>
<keyword evidence="1" id="KW-0436">Ligase</keyword>
<name>A0A0A9Z6H0_LYGHE</name>
<dbReference type="PANTHER" id="PTHR47331">
    <property type="entry name" value="PHD-TYPE DOMAIN-CONTAINING PROTEIN"/>
    <property type="match status" value="1"/>
</dbReference>
<accession>A0A0A9Z6H0</accession>
<feature type="non-terminal residue" evidence="1">
    <location>
        <position position="116"/>
    </location>
</feature>
<feature type="non-terminal residue" evidence="1">
    <location>
        <position position="1"/>
    </location>
</feature>
<reference evidence="1" key="1">
    <citation type="journal article" date="2014" name="PLoS ONE">
        <title>Transcriptome-Based Identification of ABC Transporters in the Western Tarnished Plant Bug Lygus hesperus.</title>
        <authorList>
            <person name="Hull J.J."/>
            <person name="Chaney K."/>
            <person name="Geib S.M."/>
            <person name="Fabrick J.A."/>
            <person name="Brent C.S."/>
            <person name="Walsh D."/>
            <person name="Lavine L.C."/>
        </authorList>
    </citation>
    <scope>NUCLEOTIDE SEQUENCE</scope>
</reference>